<feature type="region of interest" description="Disordered" evidence="7">
    <location>
        <begin position="731"/>
        <end position="808"/>
    </location>
</feature>
<feature type="region of interest" description="Disordered" evidence="7">
    <location>
        <begin position="247"/>
        <end position="366"/>
    </location>
</feature>
<evidence type="ECO:0008006" key="10">
    <source>
        <dbReference type="Google" id="ProtNLM"/>
    </source>
</evidence>
<comment type="similarity">
    <text evidence="2">Belongs to the SNAPC3/SRD2 family.</text>
</comment>
<dbReference type="GO" id="GO:0000978">
    <property type="term" value="F:RNA polymerase II cis-regulatory region sequence-specific DNA binding"/>
    <property type="evidence" value="ECO:0007669"/>
    <property type="project" value="TreeGrafter"/>
</dbReference>
<keyword evidence="3" id="KW-0805">Transcription regulation</keyword>
<evidence type="ECO:0000256" key="2">
    <source>
        <dbReference type="ARBA" id="ARBA00010410"/>
    </source>
</evidence>
<proteinExistence type="inferred from homology"/>
<dbReference type="Proteomes" id="UP000747399">
    <property type="component" value="Unassembled WGS sequence"/>
</dbReference>
<accession>A0A8J4BU95</accession>
<feature type="compositionally biased region" description="Polar residues" evidence="7">
    <location>
        <begin position="306"/>
        <end position="321"/>
    </location>
</feature>
<dbReference type="EMBL" id="BNCO01000122">
    <property type="protein sequence ID" value="GIL68625.1"/>
    <property type="molecule type" value="Genomic_DNA"/>
</dbReference>
<dbReference type="GO" id="GO:0001046">
    <property type="term" value="F:core promoter sequence-specific DNA binding"/>
    <property type="evidence" value="ECO:0007669"/>
    <property type="project" value="TreeGrafter"/>
</dbReference>
<feature type="region of interest" description="Disordered" evidence="7">
    <location>
        <begin position="386"/>
        <end position="487"/>
    </location>
</feature>
<dbReference type="GO" id="GO:0019185">
    <property type="term" value="C:snRNA-activating protein complex"/>
    <property type="evidence" value="ECO:0007669"/>
    <property type="project" value="TreeGrafter"/>
</dbReference>
<dbReference type="PANTHER" id="PTHR13421">
    <property type="entry name" value="SNRNA-ACTIVATING PROTEIN COMPLEX SUBUNIT 3"/>
    <property type="match status" value="1"/>
</dbReference>
<keyword evidence="9" id="KW-1185">Reference proteome</keyword>
<feature type="compositionally biased region" description="Gly residues" evidence="7">
    <location>
        <begin position="453"/>
        <end position="468"/>
    </location>
</feature>
<dbReference type="GO" id="GO:0042796">
    <property type="term" value="P:snRNA transcription by RNA polymerase III"/>
    <property type="evidence" value="ECO:0007669"/>
    <property type="project" value="TreeGrafter"/>
</dbReference>
<dbReference type="AlphaFoldDB" id="A0A8J4BU95"/>
<evidence type="ECO:0000256" key="1">
    <source>
        <dbReference type="ARBA" id="ARBA00004123"/>
    </source>
</evidence>
<evidence type="ECO:0000313" key="9">
    <source>
        <dbReference type="Proteomes" id="UP000747399"/>
    </source>
</evidence>
<comment type="caution">
    <text evidence="8">The sequence shown here is derived from an EMBL/GenBank/DDBJ whole genome shotgun (WGS) entry which is preliminary data.</text>
</comment>
<feature type="compositionally biased region" description="Basic and acidic residues" evidence="7">
    <location>
        <begin position="345"/>
        <end position="359"/>
    </location>
</feature>
<feature type="compositionally biased region" description="Basic and acidic residues" evidence="7">
    <location>
        <begin position="552"/>
        <end position="562"/>
    </location>
</feature>
<evidence type="ECO:0000256" key="7">
    <source>
        <dbReference type="SAM" id="MobiDB-lite"/>
    </source>
</evidence>
<keyword evidence="5" id="KW-0804">Transcription</keyword>
<feature type="compositionally biased region" description="Polar residues" evidence="7">
    <location>
        <begin position="1"/>
        <end position="10"/>
    </location>
</feature>
<dbReference type="Pfam" id="PF12251">
    <property type="entry name" value="SNAPC3"/>
    <property type="match status" value="1"/>
</dbReference>
<dbReference type="GO" id="GO:0005634">
    <property type="term" value="C:nucleus"/>
    <property type="evidence" value="ECO:0007669"/>
    <property type="project" value="UniProtKB-SubCell"/>
</dbReference>
<evidence type="ECO:0000256" key="5">
    <source>
        <dbReference type="ARBA" id="ARBA00023163"/>
    </source>
</evidence>
<feature type="region of interest" description="Disordered" evidence="7">
    <location>
        <begin position="1"/>
        <end position="25"/>
    </location>
</feature>
<evidence type="ECO:0000256" key="4">
    <source>
        <dbReference type="ARBA" id="ARBA00023125"/>
    </source>
</evidence>
<dbReference type="GO" id="GO:0042795">
    <property type="term" value="P:snRNA transcription by RNA polymerase II"/>
    <property type="evidence" value="ECO:0007669"/>
    <property type="project" value="TreeGrafter"/>
</dbReference>
<feature type="compositionally biased region" description="Low complexity" evidence="7">
    <location>
        <begin position="768"/>
        <end position="777"/>
    </location>
</feature>
<feature type="region of interest" description="Disordered" evidence="7">
    <location>
        <begin position="507"/>
        <end position="592"/>
    </location>
</feature>
<reference evidence="8" key="1">
    <citation type="journal article" date="2021" name="Proc. Natl. Acad. Sci. U.S.A.">
        <title>Three genomes in the algal genus Volvox reveal the fate of a haploid sex-determining region after a transition to homothallism.</title>
        <authorList>
            <person name="Yamamoto K."/>
            <person name="Hamaji T."/>
            <person name="Kawai-Toyooka H."/>
            <person name="Matsuzaki R."/>
            <person name="Takahashi F."/>
            <person name="Nishimura Y."/>
            <person name="Kawachi M."/>
            <person name="Noguchi H."/>
            <person name="Minakuchi Y."/>
            <person name="Umen J.G."/>
            <person name="Toyoda A."/>
            <person name="Nozaki H."/>
        </authorList>
    </citation>
    <scope>NUCLEOTIDE SEQUENCE</scope>
    <source>
        <strain evidence="8">NIES-3780</strain>
    </source>
</reference>
<dbReference type="GO" id="GO:0003681">
    <property type="term" value="F:bent DNA binding"/>
    <property type="evidence" value="ECO:0007669"/>
    <property type="project" value="TreeGrafter"/>
</dbReference>
<feature type="compositionally biased region" description="Polar residues" evidence="7">
    <location>
        <begin position="331"/>
        <end position="344"/>
    </location>
</feature>
<protein>
    <recommendedName>
        <fullName evidence="10">snRNA transcription factor</fullName>
    </recommendedName>
</protein>
<feature type="region of interest" description="Disordered" evidence="7">
    <location>
        <begin position="652"/>
        <end position="671"/>
    </location>
</feature>
<evidence type="ECO:0000313" key="8">
    <source>
        <dbReference type="EMBL" id="GIL68625.1"/>
    </source>
</evidence>
<dbReference type="InterPro" id="IPR022042">
    <property type="entry name" value="snRNA-activating_su3"/>
</dbReference>
<dbReference type="GO" id="GO:0001006">
    <property type="term" value="F:RNA polymerase III type 3 promoter sequence-specific DNA binding"/>
    <property type="evidence" value="ECO:0007669"/>
    <property type="project" value="TreeGrafter"/>
</dbReference>
<comment type="subcellular location">
    <subcellularLocation>
        <location evidence="1">Nucleus</location>
    </subcellularLocation>
</comment>
<feature type="region of interest" description="Disordered" evidence="7">
    <location>
        <begin position="136"/>
        <end position="160"/>
    </location>
</feature>
<evidence type="ECO:0000256" key="6">
    <source>
        <dbReference type="ARBA" id="ARBA00023242"/>
    </source>
</evidence>
<name>A0A8J4BU95_9CHLO</name>
<feature type="compositionally biased region" description="Basic and acidic residues" evidence="7">
    <location>
        <begin position="405"/>
        <end position="418"/>
    </location>
</feature>
<evidence type="ECO:0000256" key="3">
    <source>
        <dbReference type="ARBA" id="ARBA00023015"/>
    </source>
</evidence>
<gene>
    <name evidence="8" type="ORF">Vafri_21872</name>
</gene>
<keyword evidence="4" id="KW-0238">DNA-binding</keyword>
<organism evidence="8 9">
    <name type="scientific">Volvox africanus</name>
    <dbReference type="NCBI Taxonomy" id="51714"/>
    <lineage>
        <taxon>Eukaryota</taxon>
        <taxon>Viridiplantae</taxon>
        <taxon>Chlorophyta</taxon>
        <taxon>core chlorophytes</taxon>
        <taxon>Chlorophyceae</taxon>
        <taxon>CS clade</taxon>
        <taxon>Chlamydomonadales</taxon>
        <taxon>Volvocaceae</taxon>
        <taxon>Volvox</taxon>
    </lineage>
</organism>
<dbReference type="PANTHER" id="PTHR13421:SF16">
    <property type="entry name" value="SNRNA-ACTIVATING PROTEIN COMPLEX SUBUNIT 3"/>
    <property type="match status" value="1"/>
</dbReference>
<sequence>MATGRGSSTARAAPAPGVQNNAPRRPSLALQPFAWGGLQILPVAPTAAELVAVVPPPLPGLHRTAPFRVSEYDEHCRIAVMALEAALGPGELADAEVASPRATGGLDLDLDEDPRTLLDLSDLAVPLPPGISRAFGSSIRNSPGCETEHVPPNLRPSGSPYGRIAAATRAEGTAMAAEPGCPAGLTPAAGETRTPPLLPPPESAGEVAAASMEKLEEKTGGFKQECSSGGSPSDSNLLAAVVAMSGGEHQGAGSPAGATCQDGAGPQGQDVPGRGRVPGTGPGCKGDLSHQDGGAVEAHEPAASPSEVSNLKETGTAQQPAHSHRRPVGSKHQTQEPQNLFQQPSEDHQPEPQDGGERPAKRRRAVPAWLRKDYQLLPLQLSPREVAAAATAAGAGEGKTGDQQPLHEPRIQRAERGTGKCVSAKGHPEQPLGNGAAAVKDDVQTAGPSSYPSGGGGGSNGGGTGEVGIGEQQQQQGQEEEKEKEKQALAWWDSLLSAAPQLESLKRALQAVPRQPQPRGGANGKRQEEDQMQNAGESLKDGIVDEEERELQEEVERGERARQRWLAGEDDNLHVGDGPSRPRQRQHGTVAGTDDAVTLTCGAYGPASKAAGSSLWQQRLPAAAAAALERIHLAVNGPPQLAPLTVRLPGGWHGPEGPARDQLQGGAEPADPSLKDEVVLWVVVCGPGQPQVLHEEYLVLGSQRLSDLRDVLGCATEDAMRQAAQVAQVPMSATAEGGDKDGCRGAAGKGLARSRARSNGGGDRRLEAAAAGEAATGRPGGRGGPNSRRPARGRGRAESRLPPLDSAVCAGHSGDGAVTAAAAATVAGGDGNQNAGNPAALAGSPPLPLGSSVELLPPSYGSYLFVEGHFYTDVRHPDAEDYTAPIRELCSAHGVRPTYLRPERGWRPALVRHDGDTLPPPKAMHTTRFSELTLRQANHPTGIFCHRACCEHLMFVRDVRRWHLGDPADRSAFPVRLRTRDRAGAPVARRRCSVCEARYAELVTHDDPLAPSNPAVMCRHCFDLLHVGSNGERLVPNVIAQPYNPALDIATQGIWAPSAGAWAALNAAGDTSGGGGGGHNDNIAGI</sequence>
<keyword evidence="6" id="KW-0539">Nucleus</keyword>